<dbReference type="OrthoDB" id="429143at2759"/>
<keyword evidence="3" id="KW-1185">Reference proteome</keyword>
<accession>A0A8T9CF75</accession>
<evidence type="ECO:0000259" key="1">
    <source>
        <dbReference type="Pfam" id="PF01266"/>
    </source>
</evidence>
<dbReference type="InterPro" id="IPR006076">
    <property type="entry name" value="FAD-dep_OxRdtase"/>
</dbReference>
<dbReference type="GO" id="GO:0005737">
    <property type="term" value="C:cytoplasm"/>
    <property type="evidence" value="ECO:0007669"/>
    <property type="project" value="TreeGrafter"/>
</dbReference>
<comment type="caution">
    <text evidence="2">The sequence shown here is derived from an EMBL/GenBank/DDBJ whole genome shotgun (WGS) entry which is preliminary data.</text>
</comment>
<feature type="domain" description="FAD dependent oxidoreductase" evidence="1">
    <location>
        <begin position="43"/>
        <end position="445"/>
    </location>
</feature>
<sequence>MEDVDDSDTKPFPTKTSIPPFWRSELDPLDEYRSTESLPTTCDVLIIGGGYAGIAAAYHLLCGDKYEPGTKPSVVLVEARQACSGATARNGSNTQPPFDLLSVLISCDLGGHLKPSVYGRLPDYIERFGSATAANVADFEWKHIDAIAEVIKKEGIECDFEIVRTFNVYTDREQALKAKNAYLKLKSLGIAKETINDLVWTDEDKAQEVSGFKDCVGCFASRAATLWPYKLMMGLLSKAVGQGLNLQTNTPASSIDRELGPNGGKRWKVTTARGPISASKIIFATNGYTSALLPEYENKIIPARGIACHITLPPGTEAPKLPGSYGILLPRAWDYLNQRPDGSIIVGGARPTFFAQDSEWKNNVDDNTLIDPAAHYFDTYMQRHFVGWENSGAHVESIWTGIMGYNSDGLPRVGQVPGREGCFIAAGFGGHGMPVIWLVMKSLTEMVRYGKKFEQTAVPNIYKTTKERLESTEDRLNSQ</sequence>
<reference evidence="2 3" key="1">
    <citation type="submission" date="2018-05" db="EMBL/GenBank/DDBJ databases">
        <title>Genome sequencing and assembly of the regulated plant pathogen Lachnellula willkommii and related sister species for the development of diagnostic species identification markers.</title>
        <authorList>
            <person name="Giroux E."/>
            <person name="Bilodeau G."/>
        </authorList>
    </citation>
    <scope>NUCLEOTIDE SEQUENCE [LARGE SCALE GENOMIC DNA]</scope>
    <source>
        <strain evidence="2 3">CBS 268.59</strain>
    </source>
</reference>
<dbReference type="Pfam" id="PF01266">
    <property type="entry name" value="DAO"/>
    <property type="match status" value="1"/>
</dbReference>
<protein>
    <submittedName>
        <fullName evidence="2">Putative oxidoreductase OrdL</fullName>
    </submittedName>
</protein>
<name>A0A8T9CF75_9HELO</name>
<dbReference type="AlphaFoldDB" id="A0A8T9CF75"/>
<dbReference type="Gene3D" id="3.50.50.60">
    <property type="entry name" value="FAD/NAD(P)-binding domain"/>
    <property type="match status" value="1"/>
</dbReference>
<dbReference type="EMBL" id="QGMK01000110">
    <property type="protein sequence ID" value="TVY84161.1"/>
    <property type="molecule type" value="Genomic_DNA"/>
</dbReference>
<proteinExistence type="predicted"/>
<dbReference type="PANTHER" id="PTHR13847">
    <property type="entry name" value="SARCOSINE DEHYDROGENASE-RELATED"/>
    <property type="match status" value="1"/>
</dbReference>
<dbReference type="Proteomes" id="UP000469558">
    <property type="component" value="Unassembled WGS sequence"/>
</dbReference>
<dbReference type="PANTHER" id="PTHR13847:SF279">
    <property type="entry name" value="FAD DEPENDENT OXIDOREDUCTASE DOMAIN-CONTAINING PROTEIN-RELATED"/>
    <property type="match status" value="1"/>
</dbReference>
<evidence type="ECO:0000313" key="3">
    <source>
        <dbReference type="Proteomes" id="UP000469558"/>
    </source>
</evidence>
<dbReference type="InterPro" id="IPR036188">
    <property type="entry name" value="FAD/NAD-bd_sf"/>
</dbReference>
<dbReference type="SUPFAM" id="SSF51905">
    <property type="entry name" value="FAD/NAD(P)-binding domain"/>
    <property type="match status" value="1"/>
</dbReference>
<evidence type="ECO:0000313" key="2">
    <source>
        <dbReference type="EMBL" id="TVY84161.1"/>
    </source>
</evidence>
<organism evidence="2 3">
    <name type="scientific">Lachnellula suecica</name>
    <dbReference type="NCBI Taxonomy" id="602035"/>
    <lineage>
        <taxon>Eukaryota</taxon>
        <taxon>Fungi</taxon>
        <taxon>Dikarya</taxon>
        <taxon>Ascomycota</taxon>
        <taxon>Pezizomycotina</taxon>
        <taxon>Leotiomycetes</taxon>
        <taxon>Helotiales</taxon>
        <taxon>Lachnaceae</taxon>
        <taxon>Lachnellula</taxon>
    </lineage>
</organism>
<dbReference type="Gene3D" id="3.30.9.10">
    <property type="entry name" value="D-Amino Acid Oxidase, subunit A, domain 2"/>
    <property type="match status" value="1"/>
</dbReference>
<gene>
    <name evidence="2" type="primary">ordL_3</name>
    <name evidence="2" type="ORF">LSUE1_G009928</name>
</gene>